<dbReference type="GO" id="GO:0019464">
    <property type="term" value="P:glycine decarboxylation via glycine cleavage system"/>
    <property type="evidence" value="ECO:0007669"/>
    <property type="project" value="UniProtKB-UniRule"/>
</dbReference>
<evidence type="ECO:0000313" key="6">
    <source>
        <dbReference type="EMBL" id="TYB32171.1"/>
    </source>
</evidence>
<protein>
    <recommendedName>
        <fullName evidence="3">Glycine cleavage system H protein</fullName>
    </recommendedName>
</protein>
<dbReference type="GO" id="GO:0005737">
    <property type="term" value="C:cytoplasm"/>
    <property type="evidence" value="ECO:0007669"/>
    <property type="project" value="TreeGrafter"/>
</dbReference>
<dbReference type="AlphaFoldDB" id="A0A5D0MKV8"/>
<dbReference type="PANTHER" id="PTHR11715:SF3">
    <property type="entry name" value="GLYCINE CLEAVAGE SYSTEM H PROTEIN-RELATED"/>
    <property type="match status" value="1"/>
</dbReference>
<dbReference type="GO" id="GO:0009249">
    <property type="term" value="P:protein lipoylation"/>
    <property type="evidence" value="ECO:0007669"/>
    <property type="project" value="TreeGrafter"/>
</dbReference>
<evidence type="ECO:0000256" key="1">
    <source>
        <dbReference type="ARBA" id="ARBA00009249"/>
    </source>
</evidence>
<dbReference type="EMBL" id="VSIX01000003">
    <property type="protein sequence ID" value="TYB32171.1"/>
    <property type="molecule type" value="Genomic_DNA"/>
</dbReference>
<comment type="subunit">
    <text evidence="3">The glycine cleavage system is composed of four proteins: P, T, L and H.</text>
</comment>
<comment type="similarity">
    <text evidence="1 3">Belongs to the GcvH family.</text>
</comment>
<keyword evidence="7" id="KW-1185">Reference proteome</keyword>
<gene>
    <name evidence="3 6" type="primary">gcvH</name>
    <name evidence="6" type="ORF">FXF47_00085</name>
</gene>
<dbReference type="GO" id="GO:0005960">
    <property type="term" value="C:glycine cleavage complex"/>
    <property type="evidence" value="ECO:0007669"/>
    <property type="project" value="InterPro"/>
</dbReference>
<dbReference type="Proteomes" id="UP000324143">
    <property type="component" value="Unassembled WGS sequence"/>
</dbReference>
<dbReference type="NCBIfam" id="NF002270">
    <property type="entry name" value="PRK01202.1"/>
    <property type="match status" value="1"/>
</dbReference>
<feature type="domain" description="Lipoyl-binding" evidence="5">
    <location>
        <begin position="22"/>
        <end position="104"/>
    </location>
</feature>
<dbReference type="InterPro" id="IPR002930">
    <property type="entry name" value="GCV_H"/>
</dbReference>
<organism evidence="6 7">
    <name type="scientific">Candidatus Mcinerneyibacterium aminivorans</name>
    <dbReference type="NCBI Taxonomy" id="2703815"/>
    <lineage>
        <taxon>Bacteria</taxon>
        <taxon>Candidatus Macinerneyibacteriota</taxon>
        <taxon>Candidatus Mcinerneyibacteria</taxon>
        <taxon>Candidatus Mcinerneyibacteriales</taxon>
        <taxon>Candidatus Mcinerneyibacteriaceae</taxon>
        <taxon>Candidatus Mcinerneyibacterium</taxon>
    </lineage>
</organism>
<dbReference type="CDD" id="cd06848">
    <property type="entry name" value="GCS_H"/>
    <property type="match status" value="1"/>
</dbReference>
<name>A0A5D0MKV8_9BACT</name>
<dbReference type="SUPFAM" id="SSF51230">
    <property type="entry name" value="Single hybrid motif"/>
    <property type="match status" value="1"/>
</dbReference>
<evidence type="ECO:0000313" key="7">
    <source>
        <dbReference type="Proteomes" id="UP000324143"/>
    </source>
</evidence>
<dbReference type="HAMAP" id="MF_00272">
    <property type="entry name" value="GcvH"/>
    <property type="match status" value="1"/>
</dbReference>
<evidence type="ECO:0000256" key="2">
    <source>
        <dbReference type="ARBA" id="ARBA00022823"/>
    </source>
</evidence>
<comment type="function">
    <text evidence="3">The glycine cleavage system catalyzes the degradation of glycine. The H protein shuttles the methylamine group of glycine from the P protein to the T protein.</text>
</comment>
<dbReference type="NCBIfam" id="TIGR00527">
    <property type="entry name" value="gcvH"/>
    <property type="match status" value="1"/>
</dbReference>
<reference evidence="6" key="1">
    <citation type="submission" date="2019-08" db="EMBL/GenBank/DDBJ databases">
        <title>Genomic characterization of a novel candidate phylum (ARYD3) from a high temperature, high salinity tertiary oil reservoir in north central Oklahoma, USA.</title>
        <authorList>
            <person name="Youssef N.H."/>
            <person name="Yadav A."/>
            <person name="Elshahed M.S."/>
        </authorList>
    </citation>
    <scope>NUCLEOTIDE SEQUENCE [LARGE SCALE GENOMIC DNA]</scope>
    <source>
        <strain evidence="6">ARYD3</strain>
    </source>
</reference>
<dbReference type="Pfam" id="PF01597">
    <property type="entry name" value="GCV_H"/>
    <property type="match status" value="1"/>
</dbReference>
<dbReference type="InterPro" id="IPR033753">
    <property type="entry name" value="GCV_H/Fam206"/>
</dbReference>
<comment type="cofactor">
    <cofactor evidence="3">
        <name>(R)-lipoate</name>
        <dbReference type="ChEBI" id="CHEBI:83088"/>
    </cofactor>
    <text evidence="3">Binds 1 lipoyl cofactor covalently.</text>
</comment>
<feature type="modified residue" description="N6-lipoyllysine" evidence="3 4">
    <location>
        <position position="63"/>
    </location>
</feature>
<dbReference type="Gene3D" id="2.40.50.100">
    <property type="match status" value="1"/>
</dbReference>
<dbReference type="InterPro" id="IPR017453">
    <property type="entry name" value="GCV_H_sub"/>
</dbReference>
<keyword evidence="2 3" id="KW-0450">Lipoyl</keyword>
<dbReference type="InterPro" id="IPR000089">
    <property type="entry name" value="Biotin_lipoyl"/>
</dbReference>
<dbReference type="InterPro" id="IPR011053">
    <property type="entry name" value="Single_hybrid_motif"/>
</dbReference>
<evidence type="ECO:0000256" key="3">
    <source>
        <dbReference type="HAMAP-Rule" id="MF_00272"/>
    </source>
</evidence>
<evidence type="ECO:0000256" key="4">
    <source>
        <dbReference type="PIRSR" id="PIRSR617453-50"/>
    </source>
</evidence>
<sequence>MAREGLMYTDSDEWVQKKDNNILRVGITDHAQSELGDIVYVDLPEIGEEYDKGDDVNEIESVKAVAEVKAPVSGKIVAINDQLEDDPALLNEEPFDNGWIFEIEMTDPDQLENLMDLEEYESKLEE</sequence>
<dbReference type="PROSITE" id="PS50968">
    <property type="entry name" value="BIOTINYL_LIPOYL"/>
    <property type="match status" value="1"/>
</dbReference>
<dbReference type="PANTHER" id="PTHR11715">
    <property type="entry name" value="GLYCINE CLEAVAGE SYSTEM H PROTEIN"/>
    <property type="match status" value="1"/>
</dbReference>
<proteinExistence type="inferred from homology"/>
<evidence type="ECO:0000259" key="5">
    <source>
        <dbReference type="PROSITE" id="PS50968"/>
    </source>
</evidence>
<comment type="caution">
    <text evidence="6">The sequence shown here is derived from an EMBL/GenBank/DDBJ whole genome shotgun (WGS) entry which is preliminary data.</text>
</comment>
<accession>A0A5D0MKV8</accession>